<evidence type="ECO:0000259" key="1">
    <source>
        <dbReference type="Pfam" id="PF13460"/>
    </source>
</evidence>
<dbReference type="EMBL" id="JAQGEF010000042">
    <property type="protein sequence ID" value="MDA3616761.1"/>
    <property type="molecule type" value="Genomic_DNA"/>
</dbReference>
<comment type="caution">
    <text evidence="2">The sequence shown here is derived from an EMBL/GenBank/DDBJ whole genome shotgun (WGS) entry which is preliminary data.</text>
</comment>
<dbReference type="InterPro" id="IPR036291">
    <property type="entry name" value="NAD(P)-bd_dom_sf"/>
</dbReference>
<organism evidence="2 3">
    <name type="scientific">Polluticaenibacter yanchengensis</name>
    <dbReference type="NCBI Taxonomy" id="3014562"/>
    <lineage>
        <taxon>Bacteria</taxon>
        <taxon>Pseudomonadati</taxon>
        <taxon>Bacteroidota</taxon>
        <taxon>Chitinophagia</taxon>
        <taxon>Chitinophagales</taxon>
        <taxon>Chitinophagaceae</taxon>
        <taxon>Polluticaenibacter</taxon>
    </lineage>
</organism>
<evidence type="ECO:0000313" key="2">
    <source>
        <dbReference type="EMBL" id="MDA3616761.1"/>
    </source>
</evidence>
<dbReference type="Gene3D" id="3.40.50.720">
    <property type="entry name" value="NAD(P)-binding Rossmann-like Domain"/>
    <property type="match status" value="1"/>
</dbReference>
<dbReference type="PANTHER" id="PTHR43355">
    <property type="entry name" value="FLAVIN REDUCTASE (NADPH)"/>
    <property type="match status" value="1"/>
</dbReference>
<accession>A0ABT4UPI1</accession>
<name>A0ABT4UPI1_9BACT</name>
<feature type="domain" description="NAD(P)-binding" evidence="1">
    <location>
        <begin position="7"/>
        <end position="195"/>
    </location>
</feature>
<dbReference type="RefSeq" id="WP_407033091.1">
    <property type="nucleotide sequence ID" value="NZ_JAQGEF010000042.1"/>
</dbReference>
<reference evidence="2 3" key="1">
    <citation type="submission" date="2022-12" db="EMBL/GenBank/DDBJ databases">
        <title>Chitinophagaceae gen. sp. nov., a new member of the family Chitinophagaceae, isolated from soil in a chemical factory.</title>
        <authorList>
            <person name="Ke Z."/>
        </authorList>
    </citation>
    <scope>NUCLEOTIDE SEQUENCE [LARGE SCALE GENOMIC DNA]</scope>
    <source>
        <strain evidence="2 3">LY-5</strain>
    </source>
</reference>
<dbReference type="SUPFAM" id="SSF51735">
    <property type="entry name" value="NAD(P)-binding Rossmann-fold domains"/>
    <property type="match status" value="1"/>
</dbReference>
<proteinExistence type="predicted"/>
<dbReference type="PANTHER" id="PTHR43355:SF2">
    <property type="entry name" value="FLAVIN REDUCTASE (NADPH)"/>
    <property type="match status" value="1"/>
</dbReference>
<sequence>MNITVFGANSLVGRQLVLHALTKGWHVNAFDRDVTKLIDRENDNFTPVKGYLFSKDDIKDVLKKCDGVLCALGVAADGVDKSRSVGLDNIIHQMQANGIKNVMVLGGFGVLLDEEGIPYMDDEEFPAEWQLISQEHLSALQKLKNSGLNWTFVCPKEIFKADADNHFVTAENHLPKENATSSGNIALYMVEHLFEDTVNEKVIGIANN</sequence>
<keyword evidence="3" id="KW-1185">Reference proteome</keyword>
<gene>
    <name evidence="2" type="ORF">O3P16_18260</name>
</gene>
<dbReference type="InterPro" id="IPR016040">
    <property type="entry name" value="NAD(P)-bd_dom"/>
</dbReference>
<dbReference type="Pfam" id="PF13460">
    <property type="entry name" value="NAD_binding_10"/>
    <property type="match status" value="1"/>
</dbReference>
<evidence type="ECO:0000313" key="3">
    <source>
        <dbReference type="Proteomes" id="UP001210231"/>
    </source>
</evidence>
<dbReference type="Proteomes" id="UP001210231">
    <property type="component" value="Unassembled WGS sequence"/>
</dbReference>
<dbReference type="InterPro" id="IPR051606">
    <property type="entry name" value="Polyketide_Oxido-like"/>
</dbReference>
<protein>
    <submittedName>
        <fullName evidence="2">NAD(P)H-binding protein</fullName>
    </submittedName>
</protein>